<dbReference type="PANTHER" id="PTHR21256">
    <property type="entry name" value="HISTIDINOL DEHYDROGENASE HDH"/>
    <property type="match status" value="1"/>
</dbReference>
<comment type="similarity">
    <text evidence="1 5 6 10">Belongs to the histidinol dehydrogenase family.</text>
</comment>
<dbReference type="UniPathway" id="UPA00031">
    <property type="reaction ID" value="UER00014"/>
</dbReference>
<dbReference type="InterPro" id="IPR016161">
    <property type="entry name" value="Ald_DH/histidinol_DH"/>
</dbReference>
<name>A0A0K2G8J1_NITMO</name>
<dbReference type="PRINTS" id="PR00083">
    <property type="entry name" value="HOLDHDRGNASE"/>
</dbReference>
<feature type="active site" description="Proton acceptor" evidence="5 7">
    <location>
        <position position="325"/>
    </location>
</feature>
<organism evidence="11 12">
    <name type="scientific">Nitrospira moscoviensis</name>
    <dbReference type="NCBI Taxonomy" id="42253"/>
    <lineage>
        <taxon>Bacteria</taxon>
        <taxon>Pseudomonadati</taxon>
        <taxon>Nitrospirota</taxon>
        <taxon>Nitrospiria</taxon>
        <taxon>Nitrospirales</taxon>
        <taxon>Nitrospiraceae</taxon>
        <taxon>Nitrospira</taxon>
    </lineage>
</organism>
<evidence type="ECO:0000256" key="7">
    <source>
        <dbReference type="PIRSR" id="PIRSR000099-1"/>
    </source>
</evidence>
<feature type="binding site" evidence="5 8">
    <location>
        <position position="212"/>
    </location>
    <ligand>
        <name>NAD(+)</name>
        <dbReference type="ChEBI" id="CHEBI:57540"/>
    </ligand>
</feature>
<dbReference type="PATRIC" id="fig|42253.5.peg.810"/>
<comment type="caution">
    <text evidence="5">Lacks conserved residue(s) required for the propagation of feature annotation.</text>
</comment>
<feature type="binding site" evidence="5 9">
    <location>
        <position position="260"/>
    </location>
    <ligand>
        <name>Zn(2+)</name>
        <dbReference type="ChEBI" id="CHEBI:29105"/>
    </ligand>
</feature>
<dbReference type="KEGG" id="nmv:NITMOv2_0825"/>
<keyword evidence="5" id="KW-0028">Amino-acid biosynthesis</keyword>
<dbReference type="Gene3D" id="1.20.5.1300">
    <property type="match status" value="1"/>
</dbReference>
<keyword evidence="3 5" id="KW-0862">Zinc</keyword>
<evidence type="ECO:0000256" key="8">
    <source>
        <dbReference type="PIRSR" id="PIRSR000099-2"/>
    </source>
</evidence>
<dbReference type="Proteomes" id="UP000069205">
    <property type="component" value="Chromosome"/>
</dbReference>
<comment type="cofactor">
    <cofactor evidence="5 9">
        <name>Zn(2+)</name>
        <dbReference type="ChEBI" id="CHEBI:29105"/>
    </cofactor>
    <text evidence="5 9">Binds 1 zinc ion per subunit.</text>
</comment>
<keyword evidence="5 8" id="KW-0520">NAD</keyword>
<feature type="binding site" evidence="5 8">
    <location>
        <position position="189"/>
    </location>
    <ligand>
        <name>NAD(+)</name>
        <dbReference type="ChEBI" id="CHEBI:57540"/>
    </ligand>
</feature>
<dbReference type="Pfam" id="PF00815">
    <property type="entry name" value="Histidinol_dh"/>
    <property type="match status" value="1"/>
</dbReference>
<dbReference type="GO" id="GO:0000105">
    <property type="term" value="P:L-histidine biosynthetic process"/>
    <property type="evidence" value="ECO:0007669"/>
    <property type="project" value="UniProtKB-UniRule"/>
</dbReference>
<dbReference type="CDD" id="cd06572">
    <property type="entry name" value="Histidinol_dh"/>
    <property type="match status" value="1"/>
</dbReference>
<dbReference type="InterPro" id="IPR012131">
    <property type="entry name" value="Hstdl_DH"/>
</dbReference>
<dbReference type="STRING" id="42253.NITMOv2_0825"/>
<dbReference type="FunFam" id="3.40.50.1980:FF:000026">
    <property type="entry name" value="Histidinol dehydrogenase"/>
    <property type="match status" value="1"/>
</dbReference>
<dbReference type="GO" id="GO:0005829">
    <property type="term" value="C:cytosol"/>
    <property type="evidence" value="ECO:0007669"/>
    <property type="project" value="TreeGrafter"/>
</dbReference>
<feature type="binding site" evidence="5 9">
    <location>
        <position position="257"/>
    </location>
    <ligand>
        <name>Zn(2+)</name>
        <dbReference type="ChEBI" id="CHEBI:29105"/>
    </ligand>
</feature>
<dbReference type="RefSeq" id="WP_053378627.1">
    <property type="nucleotide sequence ID" value="NZ_CP011801.1"/>
</dbReference>
<dbReference type="PIRSF" id="PIRSF000099">
    <property type="entry name" value="Histidinol_dh"/>
    <property type="match status" value="1"/>
</dbReference>
<feature type="binding site" evidence="5 9">
    <location>
        <position position="418"/>
    </location>
    <ligand>
        <name>Zn(2+)</name>
        <dbReference type="ChEBI" id="CHEBI:29105"/>
    </ligand>
</feature>
<evidence type="ECO:0000256" key="5">
    <source>
        <dbReference type="HAMAP-Rule" id="MF_01024"/>
    </source>
</evidence>
<dbReference type="GO" id="GO:0004399">
    <property type="term" value="F:histidinol dehydrogenase activity"/>
    <property type="evidence" value="ECO:0007669"/>
    <property type="project" value="UniProtKB-UniRule"/>
</dbReference>
<evidence type="ECO:0000313" key="12">
    <source>
        <dbReference type="Proteomes" id="UP000069205"/>
    </source>
</evidence>
<reference evidence="11 12" key="1">
    <citation type="journal article" date="2015" name="Proc. Natl. Acad. Sci. U.S.A.">
        <title>Expanded metabolic versatility of ubiquitous nitrite-oxidizing bacteria from the genus Nitrospira.</title>
        <authorList>
            <person name="Koch H."/>
            <person name="Lucker S."/>
            <person name="Albertsen M."/>
            <person name="Kitzinger K."/>
            <person name="Herbold C."/>
            <person name="Spieck E."/>
            <person name="Nielsen P.H."/>
            <person name="Wagner M."/>
            <person name="Daims H."/>
        </authorList>
    </citation>
    <scope>NUCLEOTIDE SEQUENCE [LARGE SCALE GENOMIC DNA]</scope>
    <source>
        <strain evidence="11 12">NSP M-1</strain>
    </source>
</reference>
<keyword evidence="12" id="KW-1185">Reference proteome</keyword>
<gene>
    <name evidence="5 11" type="primary">hisD</name>
    <name evidence="11" type="ORF">NITMOv2_0825</name>
</gene>
<accession>A0A0K2G8J1</accession>
<feature type="binding site" evidence="5 9">
    <location>
        <position position="359"/>
    </location>
    <ligand>
        <name>Zn(2+)</name>
        <dbReference type="ChEBI" id="CHEBI:29105"/>
    </ligand>
</feature>
<comment type="pathway">
    <text evidence="5">Amino-acid biosynthesis; L-histidine biosynthesis; L-histidine from 5-phospho-alpha-D-ribose 1-diphosphate: step 9/9.</text>
</comment>
<feature type="active site" description="Proton acceptor" evidence="5 7">
    <location>
        <position position="326"/>
    </location>
</feature>
<dbReference type="NCBIfam" id="TIGR00069">
    <property type="entry name" value="hisD"/>
    <property type="match status" value="1"/>
</dbReference>
<dbReference type="GO" id="GO:0051287">
    <property type="term" value="F:NAD binding"/>
    <property type="evidence" value="ECO:0007669"/>
    <property type="project" value="InterPro"/>
</dbReference>
<evidence type="ECO:0000313" key="11">
    <source>
        <dbReference type="EMBL" id="ALA57260.1"/>
    </source>
</evidence>
<evidence type="ECO:0000256" key="3">
    <source>
        <dbReference type="ARBA" id="ARBA00022833"/>
    </source>
</evidence>
<evidence type="ECO:0000256" key="9">
    <source>
        <dbReference type="PIRSR" id="PIRSR000099-4"/>
    </source>
</evidence>
<dbReference type="PANTHER" id="PTHR21256:SF2">
    <property type="entry name" value="HISTIDINE BIOSYNTHESIS TRIFUNCTIONAL PROTEIN"/>
    <property type="match status" value="1"/>
</dbReference>
<evidence type="ECO:0000256" key="2">
    <source>
        <dbReference type="ARBA" id="ARBA00022723"/>
    </source>
</evidence>
<dbReference type="InterPro" id="IPR022695">
    <property type="entry name" value="Histidinol_DH_monofunct"/>
</dbReference>
<evidence type="ECO:0000256" key="6">
    <source>
        <dbReference type="PIRNR" id="PIRNR000099"/>
    </source>
</evidence>
<dbReference type="SUPFAM" id="SSF53720">
    <property type="entry name" value="ALDH-like"/>
    <property type="match status" value="1"/>
</dbReference>
<dbReference type="GO" id="GO:0008270">
    <property type="term" value="F:zinc ion binding"/>
    <property type="evidence" value="ECO:0007669"/>
    <property type="project" value="UniProtKB-UniRule"/>
</dbReference>
<dbReference type="HAMAP" id="MF_01024">
    <property type="entry name" value="HisD"/>
    <property type="match status" value="1"/>
</dbReference>
<comment type="catalytic activity">
    <reaction evidence="5">
        <text>L-histidinol + 2 NAD(+) + H2O = L-histidine + 2 NADH + 3 H(+)</text>
        <dbReference type="Rhea" id="RHEA:20641"/>
        <dbReference type="ChEBI" id="CHEBI:15377"/>
        <dbReference type="ChEBI" id="CHEBI:15378"/>
        <dbReference type="ChEBI" id="CHEBI:57540"/>
        <dbReference type="ChEBI" id="CHEBI:57595"/>
        <dbReference type="ChEBI" id="CHEBI:57699"/>
        <dbReference type="ChEBI" id="CHEBI:57945"/>
        <dbReference type="EC" id="1.1.1.23"/>
    </reaction>
</comment>
<dbReference type="Gene3D" id="3.40.50.1980">
    <property type="entry name" value="Nitrogenase molybdenum iron protein domain"/>
    <property type="match status" value="2"/>
</dbReference>
<comment type="function">
    <text evidence="5">Catalyzes the sequential NAD-dependent oxidations of L-histidinol to L-histidinaldehyde and then to L-histidine.</text>
</comment>
<keyword evidence="5" id="KW-0368">Histidine biosynthesis</keyword>
<protein>
    <recommendedName>
        <fullName evidence="5">Histidinol dehydrogenase</fullName>
        <shortName evidence="5">HDH</shortName>
        <ecNumber evidence="5">1.1.1.23</ecNumber>
    </recommendedName>
</protein>
<feature type="binding site" evidence="5 8">
    <location>
        <position position="128"/>
    </location>
    <ligand>
        <name>NAD(+)</name>
        <dbReference type="ChEBI" id="CHEBI:57540"/>
    </ligand>
</feature>
<dbReference type="EMBL" id="CP011801">
    <property type="protein sequence ID" value="ALA57260.1"/>
    <property type="molecule type" value="Genomic_DNA"/>
</dbReference>
<dbReference type="FunFam" id="3.40.50.1980:FF:000001">
    <property type="entry name" value="Histidinol dehydrogenase"/>
    <property type="match status" value="1"/>
</dbReference>
<evidence type="ECO:0000256" key="4">
    <source>
        <dbReference type="ARBA" id="ARBA00023002"/>
    </source>
</evidence>
<sequence>MKIVTQADRSFIPSLKKASLRGRAAGAAVEKTVRTILQAVERGGDKAVLRYTKQFDKVSLKPEDLRVTPEEIKNAYFHIRKDEGDALRLAAQRITAFHERQRTKTWMYQDNDATLGQVVTPVDAVGIYVPGGKAVYPSSVLMCAIPAKVAGVPRIVMVTPPQKGGINPYLLVAADIAGVTEIYRLGGVQAVAALAYGTNTIAKVDKIVGPGNIYVATAKRLLYGTTGIDMVAGPSELLVVADDEAKPAHVAADLLCEAEHDEDAQVFLVTTSERLAKDVGKLIEAQLKGLQREKIASKSIARHAVAFVVGTMDEAIEVANDIAPEHLTLSVDNPFDYLEKIRHAGALFLGRYTPPSVADYIAGPNHVLPTGGTARFFSPLSVNDYVKVSNIVHYTKQELAKVKDPLVRLANIEGFDAHAKSAQSRFS</sequence>
<keyword evidence="2 5" id="KW-0479">Metal-binding</keyword>
<proteinExistence type="inferred from homology"/>
<dbReference type="OrthoDB" id="9805269at2"/>
<dbReference type="AlphaFoldDB" id="A0A0K2G8J1"/>
<evidence type="ECO:0000256" key="1">
    <source>
        <dbReference type="ARBA" id="ARBA00010178"/>
    </source>
</evidence>
<dbReference type="EC" id="1.1.1.23" evidence="5"/>
<evidence type="ECO:0000256" key="10">
    <source>
        <dbReference type="RuleBase" id="RU004175"/>
    </source>
</evidence>
<keyword evidence="4 5" id="KW-0560">Oxidoreductase</keyword>